<gene>
    <name evidence="6" type="primary">rlmL</name>
    <name evidence="9" type="ORF">CWE13_01455</name>
</gene>
<comment type="function">
    <text evidence="6">Specifically methylates the guanine in position 2445 (m2G2445) and the guanine in position 2069 (m7G2069) of 23S rRNA.</text>
</comment>
<evidence type="ECO:0000256" key="3">
    <source>
        <dbReference type="ARBA" id="ARBA00022603"/>
    </source>
</evidence>
<dbReference type="Gene3D" id="3.30.2130.30">
    <property type="match status" value="1"/>
</dbReference>
<evidence type="ECO:0000256" key="4">
    <source>
        <dbReference type="ARBA" id="ARBA00022679"/>
    </source>
</evidence>
<dbReference type="GO" id="GO:0052915">
    <property type="term" value="F:23S rRNA (guanine(2445)-N(2))-methyltransferase activity"/>
    <property type="evidence" value="ECO:0007669"/>
    <property type="project" value="UniProtKB-UniRule"/>
</dbReference>
<feature type="domain" description="THUMP" evidence="8">
    <location>
        <begin position="55"/>
        <end position="166"/>
    </location>
</feature>
<sequence>MRLALELMYLMDSLQFFLPCGRGLEELLAAEIEHLGGTDIQLTNSGVTCSGDLRLGYTLCMWSRLGSRVLLKLSETEVHDRFALEKAAADYPWADVFNERNTFSVRFNGTSETLRNTQFSAQVIKDGVVDAFRRVGARRPTVESKQSEINIQGYLHKGVATLYLDLAGTGLHERGYRQAKGAAPIRETLAAALVVRAGMNKPAIQAPEQWPALVADPTCGSGTLLIEAAMLATDRAPGLQRTQWGFNAWRGHKAAVWNEVKAEAQARFSAGLATCKTTFHGVDSDPSVVQAANQNIRQLGFEDLIKIEEGDASSPWLLKRYKSAASGMLLSNPPYGERLGSELGAWLFYRDFGRQLRQGISGWKAAIIAPDESMIKAMRMRTEKKYKLNNGGIPVLLAIMDLTDAQEEFARPEVAALSNRLAKNWKQRSKWAEKEGVNCFRVYDADLPEFNAAIDYYDGSLVVQEYAAPKDIPEHITVKRWWHILEAVMDSLPVNPDRIFTRQRKRQQGEKQYTRVSSDSEVIEVQEYNAKFQVNLTDYLDTGLFLDHRLVRKDIQKLAKDKRVLNLFAYTGTASVHAGLGGAKEITTVDLSKTYLNWAKDNFRLNFLTINRYEFEQADCLKWLTAHADDSSPRQWDLIFIDPPTFSNSKRMEAVFDVQRDHVDILAKAKKLLAPGGLLIFTNNKRGFKLDENAVAAMGFKAEDRTRASIPLDFEKQRAIHFCWYLTHA</sequence>
<dbReference type="HAMAP" id="MF_01858">
    <property type="entry name" value="23SrRNA_methyltr_KL"/>
    <property type="match status" value="1"/>
</dbReference>
<dbReference type="Pfam" id="PF02926">
    <property type="entry name" value="THUMP"/>
    <property type="match status" value="1"/>
</dbReference>
<evidence type="ECO:0000256" key="1">
    <source>
        <dbReference type="ARBA" id="ARBA00022490"/>
    </source>
</evidence>
<dbReference type="SUPFAM" id="SSF53335">
    <property type="entry name" value="S-adenosyl-L-methionine-dependent methyltransferases"/>
    <property type="match status" value="2"/>
</dbReference>
<evidence type="ECO:0000256" key="6">
    <source>
        <dbReference type="HAMAP-Rule" id="MF_01858"/>
    </source>
</evidence>
<dbReference type="Pfam" id="PF10672">
    <property type="entry name" value="Methyltrans_SAM"/>
    <property type="match status" value="1"/>
</dbReference>
<comment type="catalytic activity">
    <reaction evidence="6">
        <text>guanosine(2445) in 23S rRNA + S-adenosyl-L-methionine = N(2)-methylguanosine(2445) in 23S rRNA + S-adenosyl-L-homocysteine + H(+)</text>
        <dbReference type="Rhea" id="RHEA:42740"/>
        <dbReference type="Rhea" id="RHEA-COMP:10215"/>
        <dbReference type="Rhea" id="RHEA-COMP:10216"/>
        <dbReference type="ChEBI" id="CHEBI:15378"/>
        <dbReference type="ChEBI" id="CHEBI:57856"/>
        <dbReference type="ChEBI" id="CHEBI:59789"/>
        <dbReference type="ChEBI" id="CHEBI:74269"/>
        <dbReference type="ChEBI" id="CHEBI:74481"/>
        <dbReference type="EC" id="2.1.1.173"/>
    </reaction>
</comment>
<proteinExistence type="inferred from homology"/>
<dbReference type="Gene3D" id="3.30.750.80">
    <property type="entry name" value="RNA methyltransferase domain (HRMD) like"/>
    <property type="match status" value="1"/>
</dbReference>
<keyword evidence="7" id="KW-0694">RNA-binding</keyword>
<keyword evidence="10" id="KW-1185">Reference proteome</keyword>
<dbReference type="GO" id="GO:0003723">
    <property type="term" value="F:RNA binding"/>
    <property type="evidence" value="ECO:0007669"/>
    <property type="project" value="UniProtKB-UniRule"/>
</dbReference>
<comment type="catalytic activity">
    <reaction evidence="6">
        <text>guanosine(2069) in 23S rRNA + S-adenosyl-L-methionine = N(2)-methylguanosine(2069) in 23S rRNA + S-adenosyl-L-homocysteine + H(+)</text>
        <dbReference type="Rhea" id="RHEA:43772"/>
        <dbReference type="Rhea" id="RHEA-COMP:10688"/>
        <dbReference type="Rhea" id="RHEA-COMP:10689"/>
        <dbReference type="ChEBI" id="CHEBI:15378"/>
        <dbReference type="ChEBI" id="CHEBI:57856"/>
        <dbReference type="ChEBI" id="CHEBI:59789"/>
        <dbReference type="ChEBI" id="CHEBI:74269"/>
        <dbReference type="ChEBI" id="CHEBI:74481"/>
        <dbReference type="EC" id="2.1.1.264"/>
    </reaction>
</comment>
<evidence type="ECO:0000259" key="8">
    <source>
        <dbReference type="PROSITE" id="PS51165"/>
    </source>
</evidence>
<dbReference type="Pfam" id="PF01170">
    <property type="entry name" value="UPF0020"/>
    <property type="match status" value="1"/>
</dbReference>
<keyword evidence="4 6" id="KW-0808">Transferase</keyword>
<evidence type="ECO:0000313" key="9">
    <source>
        <dbReference type="EMBL" id="RUO38335.1"/>
    </source>
</evidence>
<dbReference type="InterPro" id="IPR019614">
    <property type="entry name" value="SAM-dep_methyl-trfase"/>
</dbReference>
<dbReference type="InterPro" id="IPR004114">
    <property type="entry name" value="THUMP_dom"/>
</dbReference>
<dbReference type="InterPro" id="IPR002052">
    <property type="entry name" value="DNA_methylase_N6_adenine_CS"/>
</dbReference>
<dbReference type="Gene3D" id="3.40.50.150">
    <property type="entry name" value="Vaccinia Virus protein VP39"/>
    <property type="match status" value="2"/>
</dbReference>
<comment type="similarity">
    <text evidence="6">Belongs to the methyltransferase superfamily. RlmKL family.</text>
</comment>
<dbReference type="Proteomes" id="UP000286934">
    <property type="component" value="Unassembled WGS sequence"/>
</dbReference>
<keyword evidence="1 6" id="KW-0963">Cytoplasm</keyword>
<accession>A0A432WX53</accession>
<organism evidence="9 10">
    <name type="scientific">Aliidiomarina shirensis</name>
    <dbReference type="NCBI Taxonomy" id="1048642"/>
    <lineage>
        <taxon>Bacteria</taxon>
        <taxon>Pseudomonadati</taxon>
        <taxon>Pseudomonadota</taxon>
        <taxon>Gammaproteobacteria</taxon>
        <taxon>Alteromonadales</taxon>
        <taxon>Idiomarinaceae</taxon>
        <taxon>Aliidiomarina</taxon>
    </lineage>
</organism>
<dbReference type="InterPro" id="IPR029063">
    <property type="entry name" value="SAM-dependent_MTases_sf"/>
</dbReference>
<name>A0A432WX53_9GAMM</name>
<dbReference type="InterPro" id="IPR017244">
    <property type="entry name" value="23SrRNA_methyltr_KL"/>
</dbReference>
<dbReference type="PANTHER" id="PTHR47313">
    <property type="entry name" value="RIBOSOMAL RNA LARGE SUBUNIT METHYLTRANSFERASE K/L"/>
    <property type="match status" value="1"/>
</dbReference>
<dbReference type="PROSITE" id="PS51165">
    <property type="entry name" value="THUMP"/>
    <property type="match status" value="1"/>
</dbReference>
<dbReference type="PANTHER" id="PTHR47313:SF1">
    <property type="entry name" value="RIBOSOMAL RNA LARGE SUBUNIT METHYLTRANSFERASE K_L"/>
    <property type="match status" value="1"/>
</dbReference>
<keyword evidence="2 6" id="KW-0698">rRNA processing</keyword>
<dbReference type="EC" id="2.1.1.173" evidence="6"/>
<dbReference type="PIRSF" id="PIRSF037618">
    <property type="entry name" value="RNA_Mtase_bacteria_prd"/>
    <property type="match status" value="1"/>
</dbReference>
<evidence type="ECO:0000256" key="7">
    <source>
        <dbReference type="PROSITE-ProRule" id="PRU00529"/>
    </source>
</evidence>
<keyword evidence="3 6" id="KW-0489">Methyltransferase</keyword>
<dbReference type="Pfam" id="PF22020">
    <property type="entry name" value="RlmL_1st"/>
    <property type="match status" value="1"/>
</dbReference>
<dbReference type="InterPro" id="IPR000241">
    <property type="entry name" value="RlmKL-like_Mtase"/>
</dbReference>
<dbReference type="GO" id="GO:0005737">
    <property type="term" value="C:cytoplasm"/>
    <property type="evidence" value="ECO:0007669"/>
    <property type="project" value="UniProtKB-SubCell"/>
</dbReference>
<reference evidence="10" key="1">
    <citation type="journal article" date="2018" name="Front. Microbiol.">
        <title>Genome-Based Analysis Reveals the Taxonomy and Diversity of the Family Idiomarinaceae.</title>
        <authorList>
            <person name="Liu Y."/>
            <person name="Lai Q."/>
            <person name="Shao Z."/>
        </authorList>
    </citation>
    <scope>NUCLEOTIDE SEQUENCE [LARGE SCALE GENOMIC DNA]</scope>
    <source>
        <strain evidence="10">AIS</strain>
    </source>
</reference>
<dbReference type="EC" id="2.1.1.264" evidence="6"/>
<dbReference type="GO" id="GO:0070043">
    <property type="term" value="F:rRNA (guanine-N7-)-methyltransferase activity"/>
    <property type="evidence" value="ECO:0007669"/>
    <property type="project" value="UniProtKB-UniRule"/>
</dbReference>
<dbReference type="PROSITE" id="PS00092">
    <property type="entry name" value="N6_MTASE"/>
    <property type="match status" value="1"/>
</dbReference>
<evidence type="ECO:0000256" key="5">
    <source>
        <dbReference type="ARBA" id="ARBA00022691"/>
    </source>
</evidence>
<keyword evidence="5 6" id="KW-0949">S-adenosyl-L-methionine</keyword>
<protein>
    <recommendedName>
        <fullName evidence="6">Ribosomal RNA large subunit methyltransferase K/L</fullName>
    </recommendedName>
    <domain>
        <recommendedName>
            <fullName evidence="6">23S rRNA m2G2445 methyltransferase</fullName>
            <ecNumber evidence="6">2.1.1.173</ecNumber>
        </recommendedName>
        <alternativeName>
            <fullName evidence="6">rRNA (guanine-N(2)-)-methyltransferase RlmL</fullName>
        </alternativeName>
    </domain>
    <domain>
        <recommendedName>
            <fullName evidence="6">23S rRNA m7G2069 methyltransferase</fullName>
            <ecNumber evidence="6">2.1.1.264</ecNumber>
        </recommendedName>
        <alternativeName>
            <fullName evidence="6">rRNA (guanine-N(7)-)-methyltransferase RlmK</fullName>
        </alternativeName>
    </domain>
</protein>
<dbReference type="AlphaFoldDB" id="A0A432WX53"/>
<dbReference type="NCBIfam" id="NF008748">
    <property type="entry name" value="PRK11783.1"/>
    <property type="match status" value="1"/>
</dbReference>
<dbReference type="InterPro" id="IPR054170">
    <property type="entry name" value="RlmL_1st"/>
</dbReference>
<evidence type="ECO:0000256" key="2">
    <source>
        <dbReference type="ARBA" id="ARBA00022552"/>
    </source>
</evidence>
<dbReference type="EMBL" id="PIPP01000001">
    <property type="protein sequence ID" value="RUO38335.1"/>
    <property type="molecule type" value="Genomic_DNA"/>
</dbReference>
<dbReference type="SMART" id="SM00981">
    <property type="entry name" value="THUMP"/>
    <property type="match status" value="1"/>
</dbReference>
<dbReference type="CDD" id="cd02440">
    <property type="entry name" value="AdoMet_MTases"/>
    <property type="match status" value="1"/>
</dbReference>
<comment type="subcellular location">
    <subcellularLocation>
        <location evidence="6">Cytoplasm</location>
    </subcellularLocation>
</comment>
<dbReference type="CDD" id="cd11715">
    <property type="entry name" value="THUMP_AdoMetMT"/>
    <property type="match status" value="1"/>
</dbReference>
<comment type="caution">
    <text evidence="9">The sequence shown here is derived from an EMBL/GenBank/DDBJ whole genome shotgun (WGS) entry which is preliminary data.</text>
</comment>
<evidence type="ECO:0000313" key="10">
    <source>
        <dbReference type="Proteomes" id="UP000286934"/>
    </source>
</evidence>